<accession>A0ABT2YM56</accession>
<name>A0ABT2YM56_9BURK</name>
<dbReference type="EMBL" id="JAJIRN010000012">
    <property type="protein sequence ID" value="MCV2371143.1"/>
    <property type="molecule type" value="Genomic_DNA"/>
</dbReference>
<evidence type="ECO:0000256" key="1">
    <source>
        <dbReference type="SAM" id="SignalP"/>
    </source>
</evidence>
<organism evidence="3 4">
    <name type="scientific">Roseateles oligotrophus</name>
    <dbReference type="NCBI Taxonomy" id="1769250"/>
    <lineage>
        <taxon>Bacteria</taxon>
        <taxon>Pseudomonadati</taxon>
        <taxon>Pseudomonadota</taxon>
        <taxon>Betaproteobacteria</taxon>
        <taxon>Burkholderiales</taxon>
        <taxon>Sphaerotilaceae</taxon>
        <taxon>Roseateles</taxon>
    </lineage>
</organism>
<proteinExistence type="predicted"/>
<keyword evidence="4" id="KW-1185">Reference proteome</keyword>
<dbReference type="Proteomes" id="UP001209701">
    <property type="component" value="Unassembled WGS sequence"/>
</dbReference>
<gene>
    <name evidence="3" type="ORF">LNV07_23895</name>
</gene>
<keyword evidence="1" id="KW-0732">Signal</keyword>
<dbReference type="InterPro" id="IPR004010">
    <property type="entry name" value="Double_Cache_2"/>
</dbReference>
<protein>
    <submittedName>
        <fullName evidence="3">Cache domain-containing protein</fullName>
    </submittedName>
</protein>
<sequence>MILRKTLLIGLLLSAAGAGMANEPKSSSAEAVALLKKAQEYLKTNGLEKSIIEFNNPNSPFNSKSDINKHGDLYLYSVDPKGFQVVHGINPRIRGTNKFDMRDVDGVYLIREFVRVCFATPEGRGWVNYRWPNPVSKQMEDKAGYVERIGNTDLCLGTGIYK</sequence>
<dbReference type="RefSeq" id="WP_263573721.1">
    <property type="nucleotide sequence ID" value="NZ_JAJIRN010000012.1"/>
</dbReference>
<evidence type="ECO:0000313" key="3">
    <source>
        <dbReference type="EMBL" id="MCV2371143.1"/>
    </source>
</evidence>
<comment type="caution">
    <text evidence="3">The sequence shown here is derived from an EMBL/GenBank/DDBJ whole genome shotgun (WGS) entry which is preliminary data.</text>
</comment>
<feature type="signal peptide" evidence="1">
    <location>
        <begin position="1"/>
        <end position="21"/>
    </location>
</feature>
<feature type="domain" description="Double Cache" evidence="2">
    <location>
        <begin position="66"/>
        <end position="161"/>
    </location>
</feature>
<dbReference type="Pfam" id="PF08269">
    <property type="entry name" value="dCache_2"/>
    <property type="match status" value="1"/>
</dbReference>
<evidence type="ECO:0000313" key="4">
    <source>
        <dbReference type="Proteomes" id="UP001209701"/>
    </source>
</evidence>
<evidence type="ECO:0000259" key="2">
    <source>
        <dbReference type="Pfam" id="PF08269"/>
    </source>
</evidence>
<reference evidence="3 4" key="1">
    <citation type="submission" date="2021-11" db="EMBL/GenBank/DDBJ databases">
        <authorList>
            <person name="Liang Q."/>
            <person name="Mou H."/>
            <person name="Liu Z."/>
        </authorList>
    </citation>
    <scope>NUCLEOTIDE SEQUENCE [LARGE SCALE GENOMIC DNA]</scope>
    <source>
        <strain evidence="3 4">CHU3</strain>
    </source>
</reference>
<dbReference type="Gene3D" id="3.30.450.20">
    <property type="entry name" value="PAS domain"/>
    <property type="match status" value="1"/>
</dbReference>
<feature type="chain" id="PRO_5045681602" evidence="1">
    <location>
        <begin position="22"/>
        <end position="162"/>
    </location>
</feature>